<feature type="region of interest" description="Disordered" evidence="1">
    <location>
        <begin position="158"/>
        <end position="207"/>
    </location>
</feature>
<gene>
    <name evidence="2" type="ORF">PROQFM164_S03g000585</name>
</gene>
<dbReference type="Proteomes" id="UP000030686">
    <property type="component" value="Unassembled WGS sequence"/>
</dbReference>
<dbReference type="AlphaFoldDB" id="W6QCS1"/>
<keyword evidence="3" id="KW-1185">Reference proteome</keyword>
<evidence type="ECO:0000313" key="2">
    <source>
        <dbReference type="EMBL" id="CDM33861.1"/>
    </source>
</evidence>
<feature type="region of interest" description="Disordered" evidence="1">
    <location>
        <begin position="1"/>
        <end position="49"/>
    </location>
</feature>
<feature type="region of interest" description="Disordered" evidence="1">
    <location>
        <begin position="318"/>
        <end position="354"/>
    </location>
</feature>
<protein>
    <submittedName>
        <fullName evidence="2">Genomic scaffold, ProqFM164S03</fullName>
    </submittedName>
</protein>
<dbReference type="OMA" id="AFEHTFP"/>
<proteinExistence type="predicted"/>
<dbReference type="OrthoDB" id="20105at2759"/>
<feature type="compositionally biased region" description="Polar residues" evidence="1">
    <location>
        <begin position="318"/>
        <end position="332"/>
    </location>
</feature>
<evidence type="ECO:0000313" key="3">
    <source>
        <dbReference type="Proteomes" id="UP000030686"/>
    </source>
</evidence>
<organism evidence="2 3">
    <name type="scientific">Penicillium roqueforti (strain FM164)</name>
    <dbReference type="NCBI Taxonomy" id="1365484"/>
    <lineage>
        <taxon>Eukaryota</taxon>
        <taxon>Fungi</taxon>
        <taxon>Dikarya</taxon>
        <taxon>Ascomycota</taxon>
        <taxon>Pezizomycotina</taxon>
        <taxon>Eurotiomycetes</taxon>
        <taxon>Eurotiomycetidae</taxon>
        <taxon>Eurotiales</taxon>
        <taxon>Aspergillaceae</taxon>
        <taxon>Penicillium</taxon>
    </lineage>
</organism>
<accession>W6QCS1</accession>
<name>W6QCS1_PENRF</name>
<dbReference type="EMBL" id="HG792017">
    <property type="protein sequence ID" value="CDM33861.1"/>
    <property type="molecule type" value="Genomic_DNA"/>
</dbReference>
<feature type="compositionally biased region" description="Basic and acidic residues" evidence="1">
    <location>
        <begin position="282"/>
        <end position="291"/>
    </location>
</feature>
<feature type="compositionally biased region" description="Polar residues" evidence="1">
    <location>
        <begin position="158"/>
        <end position="172"/>
    </location>
</feature>
<dbReference type="STRING" id="1365484.W6QCS1"/>
<feature type="compositionally biased region" description="Polar residues" evidence="1">
    <location>
        <begin position="40"/>
        <end position="49"/>
    </location>
</feature>
<feature type="compositionally biased region" description="Pro residues" evidence="1">
    <location>
        <begin position="181"/>
        <end position="192"/>
    </location>
</feature>
<evidence type="ECO:0000256" key="1">
    <source>
        <dbReference type="SAM" id="MobiDB-lite"/>
    </source>
</evidence>
<reference evidence="2" key="1">
    <citation type="journal article" date="2014" name="Nat. Commun.">
        <title>Multiple recent horizontal transfers of a large genomic region in cheese making fungi.</title>
        <authorList>
            <person name="Cheeseman K."/>
            <person name="Ropars J."/>
            <person name="Renault P."/>
            <person name="Dupont J."/>
            <person name="Gouzy J."/>
            <person name="Branca A."/>
            <person name="Abraham A.L."/>
            <person name="Ceppi M."/>
            <person name="Conseiller E."/>
            <person name="Debuchy R."/>
            <person name="Malagnac F."/>
            <person name="Goarin A."/>
            <person name="Silar P."/>
            <person name="Lacoste S."/>
            <person name="Sallet E."/>
            <person name="Bensimon A."/>
            <person name="Giraud T."/>
            <person name="Brygoo Y."/>
        </authorList>
    </citation>
    <scope>NUCLEOTIDE SEQUENCE [LARGE SCALE GENOMIC DNA]</scope>
    <source>
        <strain evidence="2">FM164</strain>
    </source>
</reference>
<sequence>MKPTSEPPKRTNGNNDLHEATKTKTQCLPSYLIPRPSIEDQPTNPNHAMSSRRYLVLPPEINRLPPQPMTTSLHPQPAGWEDRKMWLHAKIEEERRRQEEEKTHRAKVVLEQRRIEQSILSDALDAGVPPNMVPLIFNGIYTTGANLQLAAELQRQWSAPSAMPQPQNNPGPASSARLPVAPQPPQQGPRQPPRAQASELPPTVSNHLQETRHTWWSEAMSNSHRARVINSEREQLRRKLIAQNVEFADKDLLDTAFEHTFPVTSSMVQAHTSRYWASPSDKTSRSQEKRQQAPQKAHPMVSQESGRLQLINIASVTNVPSHVHPEQTNSLSPKRKDQRSHEKVPPPKHRQNETLCCEQDLSDAVHVSSPVEDTIVSIKLE</sequence>
<feature type="region of interest" description="Disordered" evidence="1">
    <location>
        <begin position="274"/>
        <end position="303"/>
    </location>
</feature>